<proteinExistence type="predicted"/>
<gene>
    <name evidence="1" type="ORF">Pfra01_001784800</name>
</gene>
<protein>
    <submittedName>
        <fullName evidence="1">Unnamed protein product</fullName>
    </submittedName>
</protein>
<reference evidence="1" key="1">
    <citation type="submission" date="2023-04" db="EMBL/GenBank/DDBJ databases">
        <title>Phytophthora fragariaefolia NBRC 109709.</title>
        <authorList>
            <person name="Ichikawa N."/>
            <person name="Sato H."/>
            <person name="Tonouchi N."/>
        </authorList>
    </citation>
    <scope>NUCLEOTIDE SEQUENCE</scope>
    <source>
        <strain evidence="1">NBRC 109709</strain>
    </source>
</reference>
<comment type="caution">
    <text evidence="1">The sequence shown here is derived from an EMBL/GenBank/DDBJ whole genome shotgun (WGS) entry which is preliminary data.</text>
</comment>
<keyword evidence="2" id="KW-1185">Reference proteome</keyword>
<evidence type="ECO:0000313" key="1">
    <source>
        <dbReference type="EMBL" id="GMF47370.1"/>
    </source>
</evidence>
<dbReference type="EMBL" id="BSXT01002146">
    <property type="protein sequence ID" value="GMF47370.1"/>
    <property type="molecule type" value="Genomic_DNA"/>
</dbReference>
<sequence length="144" mass="16426">MSESHINPTPQDKITNAEIARVPPHVCLLLDPPSFFAMSGFHVHGMKALTWSVEEALYIAQIDFQQIFGSVRNQTSLKWGRRGQTSKNLNRTLVAERSHRCLVPTQLNDRQEIHPVVCIDTQLHQQCTHDLQYLVVPYSSPIVR</sequence>
<evidence type="ECO:0000313" key="2">
    <source>
        <dbReference type="Proteomes" id="UP001165121"/>
    </source>
</evidence>
<name>A0A9W7CY03_9STRA</name>
<accession>A0A9W7CY03</accession>
<dbReference type="Proteomes" id="UP001165121">
    <property type="component" value="Unassembled WGS sequence"/>
</dbReference>
<dbReference type="AlphaFoldDB" id="A0A9W7CY03"/>
<organism evidence="1 2">
    <name type="scientific">Phytophthora fragariaefolia</name>
    <dbReference type="NCBI Taxonomy" id="1490495"/>
    <lineage>
        <taxon>Eukaryota</taxon>
        <taxon>Sar</taxon>
        <taxon>Stramenopiles</taxon>
        <taxon>Oomycota</taxon>
        <taxon>Peronosporomycetes</taxon>
        <taxon>Peronosporales</taxon>
        <taxon>Peronosporaceae</taxon>
        <taxon>Phytophthora</taxon>
    </lineage>
</organism>